<accession>A0A382YKM8</accession>
<sequence>MGNKKKVSIGDTVDYGYGKGKVTYIRNNPNTGKPEQYKVDGKFRNKVRKVRR</sequence>
<evidence type="ECO:0000313" key="1">
    <source>
        <dbReference type="EMBL" id="SVD83561.1"/>
    </source>
</evidence>
<evidence type="ECO:0008006" key="2">
    <source>
        <dbReference type="Google" id="ProtNLM"/>
    </source>
</evidence>
<name>A0A382YKM8_9ZZZZ</name>
<reference evidence="1" key="1">
    <citation type="submission" date="2018-05" db="EMBL/GenBank/DDBJ databases">
        <authorList>
            <person name="Lanie J.A."/>
            <person name="Ng W.-L."/>
            <person name="Kazmierczak K.M."/>
            <person name="Andrzejewski T.M."/>
            <person name="Davidsen T.M."/>
            <person name="Wayne K.J."/>
            <person name="Tettelin H."/>
            <person name="Glass J.I."/>
            <person name="Rusch D."/>
            <person name="Podicherti R."/>
            <person name="Tsui H.-C.T."/>
            <person name="Winkler M.E."/>
        </authorList>
    </citation>
    <scope>NUCLEOTIDE SEQUENCE</scope>
</reference>
<gene>
    <name evidence="1" type="ORF">METZ01_LOCUS436415</name>
</gene>
<dbReference type="EMBL" id="UINC01176437">
    <property type="protein sequence ID" value="SVD83561.1"/>
    <property type="molecule type" value="Genomic_DNA"/>
</dbReference>
<protein>
    <recommendedName>
        <fullName evidence="2">Hypervirulence associated protein TUDOR domain-containing protein</fullName>
    </recommendedName>
</protein>
<proteinExistence type="predicted"/>
<organism evidence="1">
    <name type="scientific">marine metagenome</name>
    <dbReference type="NCBI Taxonomy" id="408172"/>
    <lineage>
        <taxon>unclassified sequences</taxon>
        <taxon>metagenomes</taxon>
        <taxon>ecological metagenomes</taxon>
    </lineage>
</organism>
<dbReference type="AlphaFoldDB" id="A0A382YKM8"/>